<comment type="caution">
    <text evidence="2">The sequence shown here is derived from an EMBL/GenBank/DDBJ whole genome shotgun (WGS) entry which is preliminary data.</text>
</comment>
<dbReference type="AlphaFoldDB" id="A0A3A3FM44"/>
<dbReference type="Pfam" id="PF01522">
    <property type="entry name" value="Polysacc_deac_1"/>
    <property type="match status" value="1"/>
</dbReference>
<dbReference type="EMBL" id="QYUO01000003">
    <property type="protein sequence ID" value="RJF92415.1"/>
    <property type="molecule type" value="Genomic_DNA"/>
</dbReference>
<proteinExistence type="predicted"/>
<dbReference type="Proteomes" id="UP000265955">
    <property type="component" value="Unassembled WGS sequence"/>
</dbReference>
<dbReference type="InterPro" id="IPR002509">
    <property type="entry name" value="NODB_dom"/>
</dbReference>
<evidence type="ECO:0000313" key="3">
    <source>
        <dbReference type="Proteomes" id="UP000265955"/>
    </source>
</evidence>
<dbReference type="SUPFAM" id="SSF88713">
    <property type="entry name" value="Glycoside hydrolase/deacetylase"/>
    <property type="match status" value="1"/>
</dbReference>
<keyword evidence="3" id="KW-1185">Reference proteome</keyword>
<feature type="domain" description="NodB homology" evidence="1">
    <location>
        <begin position="292"/>
        <end position="395"/>
    </location>
</feature>
<dbReference type="InterPro" id="IPR029062">
    <property type="entry name" value="Class_I_gatase-like"/>
</dbReference>
<accession>A0A3A3FM44</accession>
<evidence type="ECO:0000259" key="1">
    <source>
        <dbReference type="Pfam" id="PF01522"/>
    </source>
</evidence>
<gene>
    <name evidence="2" type="ORF">D3871_27755</name>
</gene>
<reference evidence="3" key="1">
    <citation type="submission" date="2018-09" db="EMBL/GenBank/DDBJ databases">
        <authorList>
            <person name="Zhu H."/>
        </authorList>
    </citation>
    <scope>NUCLEOTIDE SEQUENCE [LARGE SCALE GENOMIC DNA]</scope>
    <source>
        <strain evidence="3">K1R23-30</strain>
    </source>
</reference>
<evidence type="ECO:0000313" key="2">
    <source>
        <dbReference type="EMBL" id="RJF92415.1"/>
    </source>
</evidence>
<protein>
    <recommendedName>
        <fullName evidence="1">NodB homology domain-containing protein</fullName>
    </recommendedName>
</protein>
<dbReference type="GO" id="GO:0016810">
    <property type="term" value="F:hydrolase activity, acting on carbon-nitrogen (but not peptide) bonds"/>
    <property type="evidence" value="ECO:0007669"/>
    <property type="project" value="InterPro"/>
</dbReference>
<dbReference type="InterPro" id="IPR011330">
    <property type="entry name" value="Glyco_hydro/deAcase_b/a-brl"/>
</dbReference>
<name>A0A3A3FM44_9BURK</name>
<dbReference type="Gene3D" id="3.20.20.370">
    <property type="entry name" value="Glycoside hydrolase/deacetylase"/>
    <property type="match status" value="1"/>
</dbReference>
<dbReference type="Gene3D" id="3.40.50.880">
    <property type="match status" value="1"/>
</dbReference>
<organism evidence="2 3">
    <name type="scientific">Noviherbaspirillum saxi</name>
    <dbReference type="NCBI Taxonomy" id="2320863"/>
    <lineage>
        <taxon>Bacteria</taxon>
        <taxon>Pseudomonadati</taxon>
        <taxon>Pseudomonadota</taxon>
        <taxon>Betaproteobacteria</taxon>
        <taxon>Burkholderiales</taxon>
        <taxon>Oxalobacteraceae</taxon>
        <taxon>Noviherbaspirillum</taxon>
    </lineage>
</organism>
<dbReference type="GO" id="GO:0005975">
    <property type="term" value="P:carbohydrate metabolic process"/>
    <property type="evidence" value="ECO:0007669"/>
    <property type="project" value="InterPro"/>
</dbReference>
<sequence>MMVILGVGVPVLMYLTVMQSLGWRVPLITMNGAISFVASSSENVILYASPSTKAYFGTIGGNYDTLLVPWRDYFANRKRTYKEVREPGQLKEFKNGVLVLPSAIALSDEERAEILSFRQKGGSVLATWATGSRNGKGDWAGWEFLETLGVKMTGEIPRAAEVSYLIVNGESPVTYKHPAGQRLPLSKTSETLLRAKGEMVAGRFMNWARIVEPERRDEGAIVYTETAPGPSRTTFYAFAESVWESRPLMMYEVIDNTLQWLQREPAIVRAAWPNGKRAAQVIEMDTEDGFPNAEVFASMMRAIDYRATFYVLTSVGRRYPEVLTRLHRDFEVGYHADVHDGFKGQPPKLQEQRMQIMRTEMATVIPDVDTITGFRAPLEGYDAATEALLHKSGIRHHAADPSRTEARLPIVSKLPDVEPDDALIVLPRTQRDDINLASQNLNVEQTTKELIEDFDLAVDQGALGLLSVHSQNFHADSVLAKAMPGYLERLKQRKDQLWLASAGQVADWWREREHLRVSTVSSGKRLELDITVVGKKRLNGASVIVMLPQKGPPPTVQPVKTGLAKPTVVKLDEYRAAIMFGALEPGDYAYQVTF</sequence>